<feature type="transmembrane region" description="Helical" evidence="5">
    <location>
        <begin position="183"/>
        <end position="202"/>
    </location>
</feature>
<keyword evidence="2 5" id="KW-0812">Transmembrane</keyword>
<feature type="transmembrane region" description="Helical" evidence="5">
    <location>
        <begin position="126"/>
        <end position="146"/>
    </location>
</feature>
<evidence type="ECO:0000256" key="3">
    <source>
        <dbReference type="ARBA" id="ARBA00022989"/>
    </source>
</evidence>
<evidence type="ECO:0000259" key="6">
    <source>
        <dbReference type="Pfam" id="PF00892"/>
    </source>
</evidence>
<feature type="domain" description="EamA" evidence="6">
    <location>
        <begin position="6"/>
        <end position="140"/>
    </location>
</feature>
<feature type="transmembrane region" description="Helical" evidence="5">
    <location>
        <begin position="271"/>
        <end position="293"/>
    </location>
</feature>
<evidence type="ECO:0000256" key="4">
    <source>
        <dbReference type="ARBA" id="ARBA00023136"/>
    </source>
</evidence>
<evidence type="ECO:0000256" key="5">
    <source>
        <dbReference type="SAM" id="Phobius"/>
    </source>
</evidence>
<feature type="transmembrane region" description="Helical" evidence="5">
    <location>
        <begin position="94"/>
        <end position="114"/>
    </location>
</feature>
<sequence length="306" mass="31962">MRNQIFGYLLLVLLAAIWGASFLFIKVALGTVTPLTIAAGRIGLAAIVLASVARLAGHGLPPRGAHWPVIIAIALLGNVIPFSLISFGERSIDSSLAAILVSTVPLFTILLAHFLTNDEPLNLQKVIGVAIGLGGIVLLFGPALLLQLGSQAMGQLMIVGGALGYALSTIYSRRLRALPKLQSSAAIMLVASLFIVPAALIVDRPWTLAPDPAAIVSIAILGLVATALAQILVLKILETHKASFLALNNYLVPLFGLLWGMVFLAERPGPQTATALSVILVGVFISQGGASKVRAALRNGRSRRGA</sequence>
<comment type="caution">
    <text evidence="7">The sequence shown here is derived from an EMBL/GenBank/DDBJ whole genome shotgun (WGS) entry which is preliminary data.</text>
</comment>
<dbReference type="InterPro" id="IPR000620">
    <property type="entry name" value="EamA_dom"/>
</dbReference>
<feature type="transmembrane region" description="Helical" evidence="5">
    <location>
        <begin position="246"/>
        <end position="265"/>
    </location>
</feature>
<comment type="subcellular location">
    <subcellularLocation>
        <location evidence="1">Membrane</location>
        <topology evidence="1">Multi-pass membrane protein</topology>
    </subcellularLocation>
</comment>
<dbReference type="Pfam" id="PF00892">
    <property type="entry name" value="EamA"/>
    <property type="match status" value="2"/>
</dbReference>
<feature type="transmembrane region" description="Helical" evidence="5">
    <location>
        <begin position="7"/>
        <end position="29"/>
    </location>
</feature>
<feature type="transmembrane region" description="Helical" evidence="5">
    <location>
        <begin position="214"/>
        <end position="234"/>
    </location>
</feature>
<evidence type="ECO:0000313" key="7">
    <source>
        <dbReference type="EMBL" id="MBW3097558.1"/>
    </source>
</evidence>
<dbReference type="PANTHER" id="PTHR32322">
    <property type="entry name" value="INNER MEMBRANE TRANSPORTER"/>
    <property type="match status" value="1"/>
</dbReference>
<keyword evidence="3 5" id="KW-1133">Transmembrane helix</keyword>
<feature type="domain" description="EamA" evidence="6">
    <location>
        <begin position="153"/>
        <end position="285"/>
    </location>
</feature>
<keyword evidence="8" id="KW-1185">Reference proteome</keyword>
<organism evidence="7 8">
    <name type="scientific">Pseudohoeflea coraliihabitans</name>
    <dbReference type="NCBI Taxonomy" id="2860393"/>
    <lineage>
        <taxon>Bacteria</taxon>
        <taxon>Pseudomonadati</taxon>
        <taxon>Pseudomonadota</taxon>
        <taxon>Alphaproteobacteria</taxon>
        <taxon>Hyphomicrobiales</taxon>
        <taxon>Rhizobiaceae</taxon>
        <taxon>Pseudohoeflea</taxon>
    </lineage>
</organism>
<dbReference type="EMBL" id="JAHWQX010000002">
    <property type="protein sequence ID" value="MBW3097558.1"/>
    <property type="molecule type" value="Genomic_DNA"/>
</dbReference>
<dbReference type="Proteomes" id="UP001430804">
    <property type="component" value="Unassembled WGS sequence"/>
</dbReference>
<feature type="transmembrane region" description="Helical" evidence="5">
    <location>
        <begin position="35"/>
        <end position="57"/>
    </location>
</feature>
<protein>
    <submittedName>
        <fullName evidence="7">DMT family transporter</fullName>
    </submittedName>
</protein>
<feature type="transmembrane region" description="Helical" evidence="5">
    <location>
        <begin position="152"/>
        <end position="171"/>
    </location>
</feature>
<keyword evidence="4 5" id="KW-0472">Membrane</keyword>
<gene>
    <name evidence="7" type="ORF">KY465_09725</name>
</gene>
<evidence type="ECO:0000313" key="8">
    <source>
        <dbReference type="Proteomes" id="UP001430804"/>
    </source>
</evidence>
<accession>A0ABS6WNP7</accession>
<proteinExistence type="predicted"/>
<dbReference type="RefSeq" id="WP_219201458.1">
    <property type="nucleotide sequence ID" value="NZ_JAHWQX010000002.1"/>
</dbReference>
<feature type="transmembrane region" description="Helical" evidence="5">
    <location>
        <begin position="69"/>
        <end position="88"/>
    </location>
</feature>
<evidence type="ECO:0000256" key="1">
    <source>
        <dbReference type="ARBA" id="ARBA00004141"/>
    </source>
</evidence>
<name>A0ABS6WNP7_9HYPH</name>
<dbReference type="PANTHER" id="PTHR32322:SF9">
    <property type="entry name" value="AMINO-ACID METABOLITE EFFLUX PUMP-RELATED"/>
    <property type="match status" value="1"/>
</dbReference>
<evidence type="ECO:0000256" key="2">
    <source>
        <dbReference type="ARBA" id="ARBA00022692"/>
    </source>
</evidence>
<reference evidence="7" key="1">
    <citation type="submission" date="2021-07" db="EMBL/GenBank/DDBJ databases">
        <title>Pseudohoeflea marina sp. nov. a polyhydroxyalcanoate-producing bacterium.</title>
        <authorList>
            <person name="Zheng W."/>
            <person name="Yu S."/>
            <person name="Huang Y."/>
        </authorList>
    </citation>
    <scope>NUCLEOTIDE SEQUENCE</scope>
    <source>
        <strain evidence="7">DP4N28-3</strain>
    </source>
</reference>
<dbReference type="InterPro" id="IPR050638">
    <property type="entry name" value="AA-Vitamin_Transporters"/>
</dbReference>